<dbReference type="PROSITE" id="PS01124">
    <property type="entry name" value="HTH_ARAC_FAMILY_2"/>
    <property type="match status" value="1"/>
</dbReference>
<dbReference type="InterPro" id="IPR018060">
    <property type="entry name" value="HTH_AraC"/>
</dbReference>
<accession>A0ABQ5QFZ3</accession>
<dbReference type="Proteomes" id="UP001165069">
    <property type="component" value="Unassembled WGS sequence"/>
</dbReference>
<dbReference type="SUPFAM" id="SSF46689">
    <property type="entry name" value="Homeodomain-like"/>
    <property type="match status" value="1"/>
</dbReference>
<dbReference type="Pfam" id="PF12833">
    <property type="entry name" value="HTH_18"/>
    <property type="match status" value="1"/>
</dbReference>
<organism evidence="5 6">
    <name type="scientific">Geothrix limicola</name>
    <dbReference type="NCBI Taxonomy" id="2927978"/>
    <lineage>
        <taxon>Bacteria</taxon>
        <taxon>Pseudomonadati</taxon>
        <taxon>Acidobacteriota</taxon>
        <taxon>Holophagae</taxon>
        <taxon>Holophagales</taxon>
        <taxon>Holophagaceae</taxon>
        <taxon>Geothrix</taxon>
    </lineage>
</organism>
<dbReference type="InterPro" id="IPR009057">
    <property type="entry name" value="Homeodomain-like_sf"/>
</dbReference>
<evidence type="ECO:0000313" key="6">
    <source>
        <dbReference type="Proteomes" id="UP001165069"/>
    </source>
</evidence>
<evidence type="ECO:0000256" key="3">
    <source>
        <dbReference type="ARBA" id="ARBA00023163"/>
    </source>
</evidence>
<keyword evidence="2" id="KW-0238">DNA-binding</keyword>
<gene>
    <name evidence="5" type="ORF">GETHLI_19430</name>
</gene>
<proteinExistence type="predicted"/>
<keyword evidence="3" id="KW-0804">Transcription</keyword>
<evidence type="ECO:0000313" key="5">
    <source>
        <dbReference type="EMBL" id="GLH73441.1"/>
    </source>
</evidence>
<evidence type="ECO:0000259" key="4">
    <source>
        <dbReference type="PROSITE" id="PS01124"/>
    </source>
</evidence>
<reference evidence="5 6" key="1">
    <citation type="journal article" date="2023" name="Antonie Van Leeuwenhoek">
        <title>Mesoterricola silvestris gen. nov., sp. nov., Mesoterricola sediminis sp. nov., Geothrix oryzae sp. nov., Geothrix edaphica sp. nov., Geothrix rubra sp. nov., and Geothrix limicola sp. nov., six novel members of Acidobacteriota isolated from soils.</title>
        <authorList>
            <person name="Itoh H."/>
            <person name="Sugisawa Y."/>
            <person name="Mise K."/>
            <person name="Xu Z."/>
            <person name="Kuniyasu M."/>
            <person name="Ushijima N."/>
            <person name="Kawano K."/>
            <person name="Kobayashi E."/>
            <person name="Shiratori Y."/>
            <person name="Masuda Y."/>
            <person name="Senoo K."/>
        </authorList>
    </citation>
    <scope>NUCLEOTIDE SEQUENCE [LARGE SCALE GENOMIC DNA]</scope>
    <source>
        <strain evidence="5 6">Red804</strain>
    </source>
</reference>
<protein>
    <submittedName>
        <fullName evidence="5">Transcriptional regulator</fullName>
    </submittedName>
</protein>
<comment type="caution">
    <text evidence="5">The sequence shown here is derived from an EMBL/GenBank/DDBJ whole genome shotgun (WGS) entry which is preliminary data.</text>
</comment>
<name>A0ABQ5QFZ3_9BACT</name>
<dbReference type="InterPro" id="IPR018062">
    <property type="entry name" value="HTH_AraC-typ_CS"/>
</dbReference>
<keyword evidence="6" id="KW-1185">Reference proteome</keyword>
<dbReference type="Pfam" id="PF06719">
    <property type="entry name" value="AraC_N"/>
    <property type="match status" value="1"/>
</dbReference>
<evidence type="ECO:0000256" key="1">
    <source>
        <dbReference type="ARBA" id="ARBA00023015"/>
    </source>
</evidence>
<dbReference type="RefSeq" id="WP_285574510.1">
    <property type="nucleotide sequence ID" value="NZ_BSDE01000003.1"/>
</dbReference>
<dbReference type="SMART" id="SM00342">
    <property type="entry name" value="HTH_ARAC"/>
    <property type="match status" value="1"/>
</dbReference>
<evidence type="ECO:0000256" key="2">
    <source>
        <dbReference type="ARBA" id="ARBA00023125"/>
    </source>
</evidence>
<dbReference type="PANTHER" id="PTHR43436:SF1">
    <property type="entry name" value="TRANSCRIPTIONAL REGULATORY PROTEIN"/>
    <property type="match status" value="1"/>
</dbReference>
<dbReference type="PANTHER" id="PTHR43436">
    <property type="entry name" value="ARAC-FAMILY TRANSCRIPTIONAL REGULATOR"/>
    <property type="match status" value="1"/>
</dbReference>
<feature type="domain" description="HTH araC/xylS-type" evidence="4">
    <location>
        <begin position="208"/>
        <end position="306"/>
    </location>
</feature>
<dbReference type="Gene3D" id="1.10.10.60">
    <property type="entry name" value="Homeodomain-like"/>
    <property type="match status" value="1"/>
</dbReference>
<sequence>MSKLNAGSKHAGTIEELTDLERLARLIQAHAPIDGTFDLRVPGVHISRASRAQKTFNHAIAQPSLCLVAQGAKRVMLGKEIYDYDASRMLVYAMDVPVTGQVTQASLDDPYLSVRLDIDPARIAELTAKVYPNGLPSKGEGHAICVDQVDDRVINAVVRILDLASQPGEAELLAPLVMDEILIRLLNSSLGVKLAMVGQEKSKVHRISQAVAWVRSNFDQPLDVERLAALVHMSPSSFHQHFKSVTEMSPLQYQKALRLQEARRLMLILRMDVGSAGRKVGYQSVPQFTREYGRFFGNPPTKDIILLQQRAGVDVTVPES</sequence>
<keyword evidence="1" id="KW-0805">Transcription regulation</keyword>
<dbReference type="InterPro" id="IPR009594">
    <property type="entry name" value="Tscrpt_reg_HTH_AraC_N"/>
</dbReference>
<dbReference type="PROSITE" id="PS00041">
    <property type="entry name" value="HTH_ARAC_FAMILY_1"/>
    <property type="match status" value="1"/>
</dbReference>
<dbReference type="EMBL" id="BSDE01000003">
    <property type="protein sequence ID" value="GLH73441.1"/>
    <property type="molecule type" value="Genomic_DNA"/>
</dbReference>